<dbReference type="InterPro" id="IPR036600">
    <property type="entry name" value="PAH_sf"/>
</dbReference>
<comment type="caution">
    <text evidence="7">The sequence shown here is derived from an EMBL/GenBank/DDBJ whole genome shotgun (WGS) entry which is preliminary data.</text>
</comment>
<evidence type="ECO:0000256" key="5">
    <source>
        <dbReference type="PROSITE-ProRule" id="PRU00810"/>
    </source>
</evidence>
<feature type="region of interest" description="Disordered" evidence="6">
    <location>
        <begin position="349"/>
        <end position="385"/>
    </location>
</feature>
<evidence type="ECO:0000256" key="1">
    <source>
        <dbReference type="ARBA" id="ARBA00004123"/>
    </source>
</evidence>
<sequence>EKDAHAEEEEEDFDDLTQDEDEEEVMSSASEESVLSVPELQETMKQLTWLAAEQRHGTDGDSEEEQSPTSPGSQEEEEEEDEEGPKGQEEEVEEERSSKQTGEGLLSAEDRPGGAGRCPARGRGRGPPLRGLRRSRQERHSKDATKLLLLYDDHILDNDPFRESKDVAFAQSYLRRVREALQDDPVQVEDFVSLLHDFEQLGEGQEVMPLFRKLRNILGDQSDLLRDFAAFLYPEQALQCGLFEEQQAFERSRRFLRQLEISFGDNPSHYQKIIKALQTSPDLNPAGIDELKSQMVTLLKGHTHLQAEFWVFFEELHPPTANPGQFEESHWPETSDSLVCRGEAAGGFEEVSLPDLDEEEDGPKIQPMTHRRQRRKMGTRRNYKV</sequence>
<feature type="compositionally biased region" description="Basic residues" evidence="6">
    <location>
        <begin position="369"/>
        <end position="385"/>
    </location>
</feature>
<evidence type="ECO:0000256" key="4">
    <source>
        <dbReference type="ARBA" id="ARBA00023242"/>
    </source>
</evidence>
<proteinExistence type="predicted"/>
<dbReference type="SUPFAM" id="SSF47762">
    <property type="entry name" value="PAH2 domain"/>
    <property type="match status" value="2"/>
</dbReference>
<dbReference type="InterPro" id="IPR003822">
    <property type="entry name" value="PAH"/>
</dbReference>
<accession>Q4SWE4</accession>
<dbReference type="GO" id="GO:0005634">
    <property type="term" value="C:nucleus"/>
    <property type="evidence" value="ECO:0007669"/>
    <property type="project" value="UniProtKB-SubCell"/>
</dbReference>
<dbReference type="KEGG" id="tng:GSTEN00011534G001"/>
<comment type="subcellular location">
    <subcellularLocation>
        <location evidence="1 5">Nucleus</location>
    </subcellularLocation>
</comment>
<gene>
    <name evidence="7" type="ORF">GSTENG00011534001</name>
</gene>
<feature type="compositionally biased region" description="Low complexity" evidence="6">
    <location>
        <begin position="117"/>
        <end position="130"/>
    </location>
</feature>
<dbReference type="InterPro" id="IPR052435">
    <property type="entry name" value="YY1-Transcr_Regul"/>
</dbReference>
<keyword evidence="2" id="KW-0805">Transcription regulation</keyword>
<evidence type="ECO:0000313" key="7">
    <source>
        <dbReference type="EMBL" id="CAF95038.1"/>
    </source>
</evidence>
<keyword evidence="3" id="KW-0804">Transcription</keyword>
<organism evidence="7">
    <name type="scientific">Tetraodon nigroviridis</name>
    <name type="common">Spotted green pufferfish</name>
    <name type="synonym">Chelonodon nigroviridis</name>
    <dbReference type="NCBI Taxonomy" id="99883"/>
    <lineage>
        <taxon>Eukaryota</taxon>
        <taxon>Metazoa</taxon>
        <taxon>Chordata</taxon>
        <taxon>Craniata</taxon>
        <taxon>Vertebrata</taxon>
        <taxon>Euteleostomi</taxon>
        <taxon>Actinopterygii</taxon>
        <taxon>Neopterygii</taxon>
        <taxon>Teleostei</taxon>
        <taxon>Neoteleostei</taxon>
        <taxon>Acanthomorphata</taxon>
        <taxon>Eupercaria</taxon>
        <taxon>Tetraodontiformes</taxon>
        <taxon>Tetradontoidea</taxon>
        <taxon>Tetraodontidae</taxon>
        <taxon>Tetraodon</taxon>
    </lineage>
</organism>
<dbReference type="EMBL" id="CAAE01013628">
    <property type="protein sequence ID" value="CAF95038.1"/>
    <property type="molecule type" value="Genomic_DNA"/>
</dbReference>
<protein>
    <submittedName>
        <fullName evidence="7">(spotted green pufferfish) hypothetical protein</fullName>
    </submittedName>
</protein>
<feature type="non-terminal residue" evidence="7">
    <location>
        <position position="1"/>
    </location>
</feature>
<evidence type="ECO:0000256" key="6">
    <source>
        <dbReference type="SAM" id="MobiDB-lite"/>
    </source>
</evidence>
<evidence type="ECO:0000256" key="2">
    <source>
        <dbReference type="ARBA" id="ARBA00023015"/>
    </source>
</evidence>
<feature type="compositionally biased region" description="Acidic residues" evidence="6">
    <location>
        <begin position="1"/>
        <end position="25"/>
    </location>
</feature>
<reference evidence="7" key="2">
    <citation type="submission" date="2004-02" db="EMBL/GenBank/DDBJ databases">
        <authorList>
            <consortium name="Genoscope"/>
            <consortium name="Whitehead Institute Centre for Genome Research"/>
        </authorList>
    </citation>
    <scope>NUCLEOTIDE SEQUENCE</scope>
</reference>
<feature type="compositionally biased region" description="Low complexity" evidence="6">
    <location>
        <begin position="26"/>
        <end position="41"/>
    </location>
</feature>
<dbReference type="PANTHER" id="PTHR16088:SF3">
    <property type="entry name" value="GON-4-LIKE PROTEIN"/>
    <property type="match status" value="1"/>
</dbReference>
<dbReference type="AlphaFoldDB" id="Q4SWE4"/>
<dbReference type="Gene3D" id="1.20.1160.11">
    <property type="entry name" value="Paired amphipathic helix"/>
    <property type="match status" value="1"/>
</dbReference>
<dbReference type="Pfam" id="PF02671">
    <property type="entry name" value="PAH"/>
    <property type="match status" value="1"/>
</dbReference>
<dbReference type="GO" id="GO:0006355">
    <property type="term" value="P:regulation of DNA-templated transcription"/>
    <property type="evidence" value="ECO:0007669"/>
    <property type="project" value="InterPro"/>
</dbReference>
<dbReference type="PANTHER" id="PTHR16088">
    <property type="entry name" value="YY1 ASSOCIATED PROTEIN-RELATED"/>
    <property type="match status" value="1"/>
</dbReference>
<dbReference type="PROSITE" id="PS51477">
    <property type="entry name" value="PAH"/>
    <property type="match status" value="1"/>
</dbReference>
<name>Q4SWE4_TETNG</name>
<feature type="compositionally biased region" description="Acidic residues" evidence="6">
    <location>
        <begin position="74"/>
        <end position="83"/>
    </location>
</feature>
<reference evidence="7" key="1">
    <citation type="journal article" date="2004" name="Nature">
        <title>Genome duplication in the teleost fish Tetraodon nigroviridis reveals the early vertebrate proto-karyotype.</title>
        <authorList>
            <person name="Jaillon O."/>
            <person name="Aury J.-M."/>
            <person name="Brunet F."/>
            <person name="Petit J.-L."/>
            <person name="Stange-Thomann N."/>
            <person name="Mauceli E."/>
            <person name="Bouneau L."/>
            <person name="Fischer C."/>
            <person name="Ozouf-Costaz C."/>
            <person name="Bernot A."/>
            <person name="Nicaud S."/>
            <person name="Jaffe D."/>
            <person name="Fisher S."/>
            <person name="Lutfalla G."/>
            <person name="Dossat C."/>
            <person name="Segurens B."/>
            <person name="Dasilva C."/>
            <person name="Salanoubat M."/>
            <person name="Levy M."/>
            <person name="Boudet N."/>
            <person name="Castellano S."/>
            <person name="Anthouard V."/>
            <person name="Jubin C."/>
            <person name="Castelli V."/>
            <person name="Katinka M."/>
            <person name="Vacherie B."/>
            <person name="Biemont C."/>
            <person name="Skalli Z."/>
            <person name="Cattolico L."/>
            <person name="Poulain J."/>
            <person name="De Berardinis V."/>
            <person name="Cruaud C."/>
            <person name="Duprat S."/>
            <person name="Brottier P."/>
            <person name="Coutanceau J.-P."/>
            <person name="Gouzy J."/>
            <person name="Parra G."/>
            <person name="Lardier G."/>
            <person name="Chapple C."/>
            <person name="McKernan K.J."/>
            <person name="McEwan P."/>
            <person name="Bosak S."/>
            <person name="Kellis M."/>
            <person name="Volff J.-N."/>
            <person name="Guigo R."/>
            <person name="Zody M.C."/>
            <person name="Mesirov J."/>
            <person name="Lindblad-Toh K."/>
            <person name="Birren B."/>
            <person name="Nusbaum C."/>
            <person name="Kahn D."/>
            <person name="Robinson-Rechavi M."/>
            <person name="Laudet V."/>
            <person name="Schachter V."/>
            <person name="Quetier F."/>
            <person name="Saurin W."/>
            <person name="Scarpelli C."/>
            <person name="Wincker P."/>
            <person name="Lander E.S."/>
            <person name="Weissenbach J."/>
            <person name="Roest Crollius H."/>
        </authorList>
    </citation>
    <scope>NUCLEOTIDE SEQUENCE [LARGE SCALE GENOMIC DNA]</scope>
</reference>
<evidence type="ECO:0000256" key="3">
    <source>
        <dbReference type="ARBA" id="ARBA00023163"/>
    </source>
</evidence>
<feature type="region of interest" description="Disordered" evidence="6">
    <location>
        <begin position="1"/>
        <end position="140"/>
    </location>
</feature>
<keyword evidence="4 5" id="KW-0539">Nucleus</keyword>
<dbReference type="GO" id="GO:0003712">
    <property type="term" value="F:transcription coregulator activity"/>
    <property type="evidence" value="ECO:0007669"/>
    <property type="project" value="TreeGrafter"/>
</dbReference>
<dbReference type="OrthoDB" id="6257037at2759"/>
<feature type="non-terminal residue" evidence="7">
    <location>
        <position position="385"/>
    </location>
</feature>